<evidence type="ECO:0000256" key="6">
    <source>
        <dbReference type="SAM" id="Phobius"/>
    </source>
</evidence>
<evidence type="ECO:0000256" key="5">
    <source>
        <dbReference type="SAM" id="MobiDB-lite"/>
    </source>
</evidence>
<dbReference type="EMBL" id="JBFMKM010000012">
    <property type="protein sequence ID" value="KAL1302362.1"/>
    <property type="molecule type" value="Genomic_DNA"/>
</dbReference>
<dbReference type="GeneID" id="95976468"/>
<feature type="transmembrane region" description="Helical" evidence="6">
    <location>
        <begin position="35"/>
        <end position="56"/>
    </location>
</feature>
<feature type="transmembrane region" description="Helical" evidence="6">
    <location>
        <begin position="101"/>
        <end position="123"/>
    </location>
</feature>
<feature type="region of interest" description="Disordered" evidence="5">
    <location>
        <begin position="427"/>
        <end position="464"/>
    </location>
</feature>
<keyword evidence="4 6" id="KW-0472">Membrane</keyword>
<evidence type="ECO:0000256" key="2">
    <source>
        <dbReference type="ARBA" id="ARBA00022692"/>
    </source>
</evidence>
<dbReference type="InterPro" id="IPR051415">
    <property type="entry name" value="LAAT-1"/>
</dbReference>
<dbReference type="Proteomes" id="UP001562354">
    <property type="component" value="Unassembled WGS sequence"/>
</dbReference>
<dbReference type="PANTHER" id="PTHR16201:SF34">
    <property type="entry name" value="LYSOSOMAL AMINO ACID TRANSPORTER 1"/>
    <property type="match status" value="1"/>
</dbReference>
<feature type="region of interest" description="Disordered" evidence="5">
    <location>
        <begin position="204"/>
        <end position="224"/>
    </location>
</feature>
<evidence type="ECO:0000256" key="1">
    <source>
        <dbReference type="ARBA" id="ARBA00004141"/>
    </source>
</evidence>
<protein>
    <recommendedName>
        <fullName evidence="9">PQ loop repeat protein</fullName>
    </recommendedName>
</protein>
<gene>
    <name evidence="7" type="ORF">AAFC00_002766</name>
</gene>
<dbReference type="SMART" id="SM00679">
    <property type="entry name" value="CTNS"/>
    <property type="match status" value="2"/>
</dbReference>
<evidence type="ECO:0000313" key="8">
    <source>
        <dbReference type="Proteomes" id="UP001562354"/>
    </source>
</evidence>
<evidence type="ECO:0008006" key="9">
    <source>
        <dbReference type="Google" id="ProtNLM"/>
    </source>
</evidence>
<dbReference type="PANTHER" id="PTHR16201">
    <property type="entry name" value="SEVEN TRANSMEMBRANE PROTEIN 1-RELATED"/>
    <property type="match status" value="1"/>
</dbReference>
<keyword evidence="8" id="KW-1185">Reference proteome</keyword>
<dbReference type="Gene3D" id="1.20.1280.290">
    <property type="match status" value="2"/>
</dbReference>
<keyword evidence="2 6" id="KW-0812">Transmembrane</keyword>
<keyword evidence="3 6" id="KW-1133">Transmembrane helix</keyword>
<evidence type="ECO:0000256" key="3">
    <source>
        <dbReference type="ARBA" id="ARBA00022989"/>
    </source>
</evidence>
<feature type="transmembrane region" description="Helical" evidence="6">
    <location>
        <begin position="369"/>
        <end position="390"/>
    </location>
</feature>
<reference evidence="7 8" key="1">
    <citation type="submission" date="2024-07" db="EMBL/GenBank/DDBJ databases">
        <title>Draft sequence of the Neodothiora populina.</title>
        <authorList>
            <person name="Drown D.D."/>
            <person name="Schuette U.S."/>
            <person name="Buechlein A.B."/>
            <person name="Rusch D.R."/>
            <person name="Winton L.W."/>
            <person name="Adams G.A."/>
        </authorList>
    </citation>
    <scope>NUCLEOTIDE SEQUENCE [LARGE SCALE GENOMIC DNA]</scope>
    <source>
        <strain evidence="7 8">CPC 39397</strain>
    </source>
</reference>
<dbReference type="RefSeq" id="XP_069198638.1">
    <property type="nucleotide sequence ID" value="XM_069342129.1"/>
</dbReference>
<organism evidence="7 8">
    <name type="scientific">Neodothiora populina</name>
    <dbReference type="NCBI Taxonomy" id="2781224"/>
    <lineage>
        <taxon>Eukaryota</taxon>
        <taxon>Fungi</taxon>
        <taxon>Dikarya</taxon>
        <taxon>Ascomycota</taxon>
        <taxon>Pezizomycotina</taxon>
        <taxon>Dothideomycetes</taxon>
        <taxon>Dothideomycetidae</taxon>
        <taxon>Dothideales</taxon>
        <taxon>Dothioraceae</taxon>
        <taxon>Neodothiora</taxon>
    </lineage>
</organism>
<evidence type="ECO:0000313" key="7">
    <source>
        <dbReference type="EMBL" id="KAL1302362.1"/>
    </source>
</evidence>
<dbReference type="InterPro" id="IPR006603">
    <property type="entry name" value="PQ-loop_rpt"/>
</dbReference>
<feature type="transmembrane region" description="Helical" evidence="6">
    <location>
        <begin position="76"/>
        <end position="95"/>
    </location>
</feature>
<sequence length="464" mass="50806">MSWQLLQSLRPALPEQCSPESEILQRFSATFHTCIPTNLALISTTLGTLSIVSWLFAQLPQIYKNHSLKSTSGLSIFFLVEWCLGDLTNLLGAIFTHQAAWQTIIAAYYCLVDFMLVAQWLWYEKLKHGYTIRLAWPRKQHGENRDNEGGDGDMSQVVIEGMSALSRQTSGTDTSDNRSFKSQAKDINTTQRVQAGMWRMPDYRDIDEDGNEKDGNGSPPCRAGARTIYRTQASGSLGSPSPRTIVMIACLISLVTASPVKTPPPTMVSQAVQEGPTPLEAAGMVLSWVSTVLYLGSRVPQIYKNWSRKSTAGLSPGLFIAAFFGNLFYSTSIATNPNAWYSCGPYGNSGWAGKEGNDRVEWLLNALPFWLGAAGVLGLDGAVGVQFLMYGDGGEGSKVVILEEAGDHGRWRWRRVSGWMRGWVPNFNDPTDAASDGEGEETGLLEADRQNHAAYGGTQDAHAS</sequence>
<dbReference type="Pfam" id="PF04193">
    <property type="entry name" value="PQ-loop"/>
    <property type="match status" value="2"/>
</dbReference>
<feature type="transmembrane region" description="Helical" evidence="6">
    <location>
        <begin position="311"/>
        <end position="329"/>
    </location>
</feature>
<accession>A0ABR3P8G6</accession>
<evidence type="ECO:0000256" key="4">
    <source>
        <dbReference type="ARBA" id="ARBA00023136"/>
    </source>
</evidence>
<proteinExistence type="predicted"/>
<comment type="subcellular location">
    <subcellularLocation>
        <location evidence="1">Membrane</location>
        <topology evidence="1">Multi-pass membrane protein</topology>
    </subcellularLocation>
</comment>
<comment type="caution">
    <text evidence="7">The sequence shown here is derived from an EMBL/GenBank/DDBJ whole genome shotgun (WGS) entry which is preliminary data.</text>
</comment>
<name>A0ABR3P8G6_9PEZI</name>